<name>A0ABX2ZUU5_9BACI</name>
<evidence type="ECO:0000259" key="4">
    <source>
        <dbReference type="SMART" id="SM00559"/>
    </source>
</evidence>
<keyword evidence="1 2" id="KW-0238">DNA-binding</keyword>
<dbReference type="InterPro" id="IPR016194">
    <property type="entry name" value="SPOC-like_C_dom_sf"/>
</dbReference>
<dbReference type="Proteomes" id="UP000094580">
    <property type="component" value="Unassembled WGS sequence"/>
</dbReference>
<dbReference type="EMBL" id="MDKC01000033">
    <property type="protein sequence ID" value="ODG90828.1"/>
    <property type="molecule type" value="Genomic_DNA"/>
</dbReference>
<comment type="similarity">
    <text evidence="2">Belongs to the prokaryotic Ku family.</text>
</comment>
<keyword evidence="2" id="KW-0233">DNA recombination</keyword>
<feature type="compositionally biased region" description="Basic residues" evidence="3">
    <location>
        <begin position="266"/>
        <end position="278"/>
    </location>
</feature>
<evidence type="ECO:0000256" key="3">
    <source>
        <dbReference type="SAM" id="MobiDB-lite"/>
    </source>
</evidence>
<feature type="region of interest" description="Disordered" evidence="3">
    <location>
        <begin position="253"/>
        <end position="278"/>
    </location>
</feature>
<sequence length="278" mass="31293">MHTVWKGTISMGLVTIPVKLFSAVEDKDIKFRQYHKDCKTPISYKKVASCDDEVTPEEIIKVFETPNGRVVEITEEEMNKLKEEFELKTVSIIDFVKLSEIDPVYFDRTYYIGPDSGGTKAYALLSEILKKSKKIGLAKITIRSKQHLAAIRPYKNAIILETLHFPDEIRAIENLPGGVPEKAGLAERELQAGMMLVEQLTTEFNPENYTDTYRTALEQLISEKVNKNDYIATGQEKPAEQKNVVDLMSALQASIDRTKGQATPPKKPKTKAPKKATS</sequence>
<dbReference type="InterPro" id="IPR009187">
    <property type="entry name" value="Prok_Ku"/>
</dbReference>
<evidence type="ECO:0000313" key="5">
    <source>
        <dbReference type="EMBL" id="ODG90828.1"/>
    </source>
</evidence>
<accession>A0ABX2ZUU5</accession>
<dbReference type="InterPro" id="IPR006164">
    <property type="entry name" value="DNA_bd_Ku70/Ku80"/>
</dbReference>
<keyword evidence="2" id="KW-0234">DNA repair</keyword>
<reference evidence="5 6" key="1">
    <citation type="submission" date="2016-07" db="EMBL/GenBank/DDBJ databases">
        <authorList>
            <person name="Townsley L."/>
            <person name="Shank E.A."/>
        </authorList>
    </citation>
    <scope>NUCLEOTIDE SEQUENCE [LARGE SCALE GENOMIC DNA]</scope>
    <source>
        <strain evidence="5 6">CH01</strain>
    </source>
</reference>
<evidence type="ECO:0000256" key="2">
    <source>
        <dbReference type="HAMAP-Rule" id="MF_01875"/>
    </source>
</evidence>
<proteinExistence type="inferred from homology"/>
<feature type="domain" description="Ku" evidence="4">
    <location>
        <begin position="51"/>
        <end position="180"/>
    </location>
</feature>
<dbReference type="Pfam" id="PF02735">
    <property type="entry name" value="Ku"/>
    <property type="match status" value="1"/>
</dbReference>
<comment type="subunit">
    <text evidence="2">Homodimer. Interacts with LigD.</text>
</comment>
<dbReference type="RefSeq" id="WP_069034692.1">
    <property type="nucleotide sequence ID" value="NZ_MDKC01000033.1"/>
</dbReference>
<organism evidence="5 6">
    <name type="scientific">Gottfriedia luciferensis</name>
    <dbReference type="NCBI Taxonomy" id="178774"/>
    <lineage>
        <taxon>Bacteria</taxon>
        <taxon>Bacillati</taxon>
        <taxon>Bacillota</taxon>
        <taxon>Bacilli</taxon>
        <taxon>Bacillales</taxon>
        <taxon>Bacillaceae</taxon>
        <taxon>Gottfriedia</taxon>
    </lineage>
</organism>
<dbReference type="CDD" id="cd00789">
    <property type="entry name" value="KU_like"/>
    <property type="match status" value="1"/>
</dbReference>
<dbReference type="SMART" id="SM00559">
    <property type="entry name" value="Ku78"/>
    <property type="match status" value="1"/>
</dbReference>
<dbReference type="PANTHER" id="PTHR41251">
    <property type="entry name" value="NON-HOMOLOGOUS END JOINING PROTEIN KU"/>
    <property type="match status" value="1"/>
</dbReference>
<gene>
    <name evidence="2" type="primary">ku</name>
    <name evidence="5" type="ORF">BED47_10285</name>
</gene>
<dbReference type="SUPFAM" id="SSF100939">
    <property type="entry name" value="SPOC domain-like"/>
    <property type="match status" value="1"/>
</dbReference>
<comment type="caution">
    <text evidence="5">The sequence shown here is derived from an EMBL/GenBank/DDBJ whole genome shotgun (WGS) entry which is preliminary data.</text>
</comment>
<comment type="function">
    <text evidence="2">With LigD forms a non-homologous end joining (NHEJ) DNA repair enzyme, which repairs dsDNA breaks with reduced fidelity. Binds linear dsDNA with 5'- and 3'- overhangs but not closed circular dsDNA nor ssDNA. Recruits and stimulates the ligase activity of LigD.</text>
</comment>
<dbReference type="NCBIfam" id="TIGR02772">
    <property type="entry name" value="Ku_bact"/>
    <property type="match status" value="1"/>
</dbReference>
<dbReference type="HAMAP" id="MF_01875">
    <property type="entry name" value="Prokaryotic_Ku"/>
    <property type="match status" value="1"/>
</dbReference>
<keyword evidence="2" id="KW-0227">DNA damage</keyword>
<evidence type="ECO:0000313" key="6">
    <source>
        <dbReference type="Proteomes" id="UP000094580"/>
    </source>
</evidence>
<dbReference type="Gene3D" id="2.40.290.10">
    <property type="match status" value="1"/>
</dbReference>
<evidence type="ECO:0000256" key="1">
    <source>
        <dbReference type="ARBA" id="ARBA00023125"/>
    </source>
</evidence>
<dbReference type="PANTHER" id="PTHR41251:SF1">
    <property type="entry name" value="NON-HOMOLOGOUS END JOINING PROTEIN KU"/>
    <property type="match status" value="1"/>
</dbReference>
<dbReference type="PIRSF" id="PIRSF006493">
    <property type="entry name" value="Prok_Ku"/>
    <property type="match status" value="1"/>
</dbReference>
<keyword evidence="6" id="KW-1185">Reference proteome</keyword>
<protein>
    <recommendedName>
        <fullName evidence="2">Non-homologous end joining protein Ku</fullName>
    </recommendedName>
</protein>